<evidence type="ECO:0000313" key="3">
    <source>
        <dbReference type="Proteomes" id="UP000257109"/>
    </source>
</evidence>
<sequence>MNNPLMKQILEMVEAEQASKGLSNNYGTSGSFNNYGSGPKSESKMTSPLMKKILAMIEAEEAAGKGSSNNYGTSGSFNNHGGAQDFKNAMINSGQNAGNRNRYHTSNHHGERTVNNSGNFHGNGNGGFVEDELALLIKYDCMNKHSNIHDAN</sequence>
<organism evidence="2 3">
    <name type="scientific">Mucuna pruriens</name>
    <name type="common">Velvet bean</name>
    <name type="synonym">Dolichos pruriens</name>
    <dbReference type="NCBI Taxonomy" id="157652"/>
    <lineage>
        <taxon>Eukaryota</taxon>
        <taxon>Viridiplantae</taxon>
        <taxon>Streptophyta</taxon>
        <taxon>Embryophyta</taxon>
        <taxon>Tracheophyta</taxon>
        <taxon>Spermatophyta</taxon>
        <taxon>Magnoliopsida</taxon>
        <taxon>eudicotyledons</taxon>
        <taxon>Gunneridae</taxon>
        <taxon>Pentapetalae</taxon>
        <taxon>rosids</taxon>
        <taxon>fabids</taxon>
        <taxon>Fabales</taxon>
        <taxon>Fabaceae</taxon>
        <taxon>Papilionoideae</taxon>
        <taxon>50 kb inversion clade</taxon>
        <taxon>NPAAA clade</taxon>
        <taxon>indigoferoid/millettioid clade</taxon>
        <taxon>Phaseoleae</taxon>
        <taxon>Mucuna</taxon>
    </lineage>
</organism>
<dbReference type="Proteomes" id="UP000257109">
    <property type="component" value="Unassembled WGS sequence"/>
</dbReference>
<gene>
    <name evidence="2" type="ORF">CR513_36035</name>
</gene>
<feature type="region of interest" description="Disordered" evidence="1">
    <location>
        <begin position="64"/>
        <end position="119"/>
    </location>
</feature>
<dbReference type="AlphaFoldDB" id="A0A371FXM7"/>
<feature type="compositionally biased region" description="Polar residues" evidence="1">
    <location>
        <begin position="90"/>
        <end position="99"/>
    </location>
</feature>
<comment type="caution">
    <text evidence="2">The sequence shown here is derived from an EMBL/GenBank/DDBJ whole genome shotgun (WGS) entry which is preliminary data.</text>
</comment>
<accession>A0A371FXM7</accession>
<keyword evidence="3" id="KW-1185">Reference proteome</keyword>
<name>A0A371FXM7_MUCPR</name>
<evidence type="ECO:0000313" key="2">
    <source>
        <dbReference type="EMBL" id="RDX83085.1"/>
    </source>
</evidence>
<feature type="compositionally biased region" description="Polar residues" evidence="1">
    <location>
        <begin position="66"/>
        <end position="81"/>
    </location>
</feature>
<feature type="non-terminal residue" evidence="2">
    <location>
        <position position="1"/>
    </location>
</feature>
<evidence type="ECO:0000256" key="1">
    <source>
        <dbReference type="SAM" id="MobiDB-lite"/>
    </source>
</evidence>
<dbReference type="OrthoDB" id="1431160at2759"/>
<protein>
    <submittedName>
        <fullName evidence="2">Uncharacterized protein</fullName>
    </submittedName>
</protein>
<proteinExistence type="predicted"/>
<dbReference type="EMBL" id="QJKJ01007461">
    <property type="protein sequence ID" value="RDX83085.1"/>
    <property type="molecule type" value="Genomic_DNA"/>
</dbReference>
<reference evidence="2" key="1">
    <citation type="submission" date="2018-05" db="EMBL/GenBank/DDBJ databases">
        <title>Draft genome of Mucuna pruriens seed.</title>
        <authorList>
            <person name="Nnadi N.E."/>
            <person name="Vos R."/>
            <person name="Hasami M.H."/>
            <person name="Devisetty U.K."/>
            <person name="Aguiy J.C."/>
        </authorList>
    </citation>
    <scope>NUCLEOTIDE SEQUENCE [LARGE SCALE GENOMIC DNA]</scope>
    <source>
        <strain evidence="2">JCA_2017</strain>
    </source>
</reference>